<evidence type="ECO:0000313" key="3">
    <source>
        <dbReference type="Proteomes" id="UP000054266"/>
    </source>
</evidence>
<keyword evidence="3" id="KW-1185">Reference proteome</keyword>
<organism evidence="2 3">
    <name type="scientific">Phialophora macrospora</name>
    <dbReference type="NCBI Taxonomy" id="1851006"/>
    <lineage>
        <taxon>Eukaryota</taxon>
        <taxon>Fungi</taxon>
        <taxon>Dikarya</taxon>
        <taxon>Ascomycota</taxon>
        <taxon>Pezizomycotina</taxon>
        <taxon>Eurotiomycetes</taxon>
        <taxon>Chaetothyriomycetidae</taxon>
        <taxon>Chaetothyriales</taxon>
        <taxon>Herpotrichiellaceae</taxon>
        <taxon>Phialophora</taxon>
    </lineage>
</organism>
<evidence type="ECO:0000256" key="1">
    <source>
        <dbReference type="SAM" id="MobiDB-lite"/>
    </source>
</evidence>
<feature type="compositionally biased region" description="Low complexity" evidence="1">
    <location>
        <begin position="144"/>
        <end position="158"/>
    </location>
</feature>
<evidence type="ECO:0000313" key="2">
    <source>
        <dbReference type="EMBL" id="KIW62365.1"/>
    </source>
</evidence>
<feature type="compositionally biased region" description="Basic and acidic residues" evidence="1">
    <location>
        <begin position="484"/>
        <end position="497"/>
    </location>
</feature>
<accession>A0A0D2F5W1</accession>
<feature type="compositionally biased region" description="Polar residues" evidence="1">
    <location>
        <begin position="90"/>
        <end position="104"/>
    </location>
</feature>
<sequence>MLSSSVRHVLKRSSRVAALCGQQLPPPATPPHRTRPFNRARSRTSSPGAAQEAKEEDASDLTFPTDVGFQGFPHLTRTRQKQEKRDQDNNDIQSTRSPPSSDGTTRGVEGKAGVAQDGQKGAAGESRTESGLCAGISEKDLEAQTTNASANASALGGAAREERYPTKGGFSHRQLRRRMQKPKRFRTLLQEVRRSGADHPRGLLDLNTGKPEKILSRKVLSTEVLEAELRWVARNAPAPRAVRNILRILLEERKTKPTLRHYEALILGQCHPEFGSIGNVKTILQEIEREGLPLDAPILLAALTVLAIHPDAHLRNRILDRLAKQQFALPNNYAHLNILALIREEQLEMATVELEKLSQKNQRSLIPTWLWTIYMHAICDLRKDFDALIQLLYRLSDSGFLFPRPTLLHLLLKASQAGDIHVTKFVWHGYVESMHIIPNEELCMSVLRVAAKEKDLNLAESVAIVLESVAGNEMTDPPALEYHEREPAREEHKRKSDSSGLPGVGGIGGVNERSRSENSSQTLSSDSPTGVLPNAEPTAISRPTSPSSDSELAVAAFSTPPALPNPALPPPPPRPLPREALDLLSSLGITDFDLEAVPTRHRRKRKPARGILYPLFREEMGLADARFDPRLALLKGWDWRKK</sequence>
<dbReference type="AlphaFoldDB" id="A0A0D2F5W1"/>
<gene>
    <name evidence="2" type="ORF">PV04_10545</name>
</gene>
<feature type="compositionally biased region" description="Polar residues" evidence="1">
    <location>
        <begin position="517"/>
        <end position="528"/>
    </location>
</feature>
<dbReference type="STRING" id="5601.A0A0D2F5W1"/>
<feature type="region of interest" description="Disordered" evidence="1">
    <location>
        <begin position="144"/>
        <end position="179"/>
    </location>
</feature>
<feature type="region of interest" description="Disordered" evidence="1">
    <location>
        <begin position="17"/>
        <end position="129"/>
    </location>
</feature>
<feature type="region of interest" description="Disordered" evidence="1">
    <location>
        <begin position="484"/>
        <end position="553"/>
    </location>
</feature>
<feature type="compositionally biased region" description="Polar residues" evidence="1">
    <location>
        <begin position="541"/>
        <end position="550"/>
    </location>
</feature>
<protein>
    <submittedName>
        <fullName evidence="2">Uncharacterized protein</fullName>
    </submittedName>
</protein>
<dbReference type="HOGENOM" id="CLU_028611_0_0_1"/>
<feature type="compositionally biased region" description="Basic residues" evidence="1">
    <location>
        <begin position="32"/>
        <end position="42"/>
    </location>
</feature>
<name>A0A0D2F5W1_9EURO</name>
<dbReference type="EMBL" id="KN846963">
    <property type="protein sequence ID" value="KIW62365.1"/>
    <property type="molecule type" value="Genomic_DNA"/>
</dbReference>
<reference evidence="2 3" key="1">
    <citation type="submission" date="2015-01" db="EMBL/GenBank/DDBJ databases">
        <title>The Genome Sequence of Capronia semiimmersa CBS27337.</title>
        <authorList>
            <consortium name="The Broad Institute Genomics Platform"/>
            <person name="Cuomo C."/>
            <person name="de Hoog S."/>
            <person name="Gorbushina A."/>
            <person name="Stielow B."/>
            <person name="Teixiera M."/>
            <person name="Abouelleil A."/>
            <person name="Chapman S.B."/>
            <person name="Priest M."/>
            <person name="Young S.K."/>
            <person name="Wortman J."/>
            <person name="Nusbaum C."/>
            <person name="Birren B."/>
        </authorList>
    </citation>
    <scope>NUCLEOTIDE SEQUENCE [LARGE SCALE GENOMIC DNA]</scope>
    <source>
        <strain evidence="2 3">CBS 27337</strain>
    </source>
</reference>
<proteinExistence type="predicted"/>
<dbReference type="Proteomes" id="UP000054266">
    <property type="component" value="Unassembled WGS sequence"/>
</dbReference>